<dbReference type="NCBIfam" id="NF001989">
    <property type="entry name" value="PRK00784.1"/>
    <property type="match status" value="1"/>
</dbReference>
<dbReference type="SUPFAM" id="SSF52540">
    <property type="entry name" value="P-loop containing nucleoside triphosphate hydrolases"/>
    <property type="match status" value="1"/>
</dbReference>
<gene>
    <name evidence="4" type="primary">cobQ</name>
    <name evidence="7" type="ORF">ENW48_08130</name>
</gene>
<evidence type="ECO:0000256" key="3">
    <source>
        <dbReference type="ARBA" id="ARBA00022962"/>
    </source>
</evidence>
<feature type="domain" description="CobQ/CobB/MinD/ParA nucleotide binding" evidence="5">
    <location>
        <begin position="8"/>
        <end position="235"/>
    </location>
</feature>
<dbReference type="Pfam" id="PF01656">
    <property type="entry name" value="CbiA"/>
    <property type="match status" value="1"/>
</dbReference>
<protein>
    <recommendedName>
        <fullName evidence="4">Cobyric acid synthase</fullName>
    </recommendedName>
</protein>
<evidence type="ECO:0000259" key="6">
    <source>
        <dbReference type="Pfam" id="PF07685"/>
    </source>
</evidence>
<dbReference type="CDD" id="cd05389">
    <property type="entry name" value="CobQ_N"/>
    <property type="match status" value="1"/>
</dbReference>
<dbReference type="NCBIfam" id="TIGR00313">
    <property type="entry name" value="cobQ"/>
    <property type="match status" value="1"/>
</dbReference>
<dbReference type="InterPro" id="IPR027417">
    <property type="entry name" value="P-loop_NTPase"/>
</dbReference>
<dbReference type="GO" id="GO:0003824">
    <property type="term" value="F:catalytic activity"/>
    <property type="evidence" value="ECO:0007669"/>
    <property type="project" value="InterPro"/>
</dbReference>
<dbReference type="InterPro" id="IPR033949">
    <property type="entry name" value="CobQ_GATase1"/>
</dbReference>
<dbReference type="InterPro" id="IPR004459">
    <property type="entry name" value="CobQ_synth"/>
</dbReference>
<comment type="pathway">
    <text evidence="1 4">Cofactor biosynthesis; adenosylcobalamin biosynthesis.</text>
</comment>
<name>A0A7C5AM87_9BACT</name>
<comment type="similarity">
    <text evidence="4">Belongs to the CobB/CobQ family. CobQ subfamily.</text>
</comment>
<feature type="active site" description="Nucleophile" evidence="4">
    <location>
        <position position="338"/>
    </location>
</feature>
<keyword evidence="3 4" id="KW-0315">Glutamine amidotransferase</keyword>
<accession>A0A7C5AM87</accession>
<feature type="domain" description="CobB/CobQ-like glutamine amidotransferase" evidence="6">
    <location>
        <begin position="259"/>
        <end position="454"/>
    </location>
</feature>
<dbReference type="Pfam" id="PF07685">
    <property type="entry name" value="GATase_3"/>
    <property type="match status" value="1"/>
</dbReference>
<keyword evidence="2 4" id="KW-0169">Cobalamin biosynthesis</keyword>
<dbReference type="CDD" id="cd01750">
    <property type="entry name" value="GATase1_CobQ"/>
    <property type="match status" value="1"/>
</dbReference>
<comment type="function">
    <text evidence="4">Catalyzes amidations at positions B, D, E, and G on adenosylcobyrinic A,C-diamide. NH(2) groups are provided by glutamine, and one molecule of ATP is hydrogenolyzed for each amidation.</text>
</comment>
<dbReference type="InterPro" id="IPR011698">
    <property type="entry name" value="GATase_3"/>
</dbReference>
<dbReference type="GO" id="GO:0015420">
    <property type="term" value="F:ABC-type vitamin B12 transporter activity"/>
    <property type="evidence" value="ECO:0007669"/>
    <property type="project" value="UniProtKB-UniRule"/>
</dbReference>
<dbReference type="EMBL" id="DTKJ01000056">
    <property type="protein sequence ID" value="HGZ12171.1"/>
    <property type="molecule type" value="Genomic_DNA"/>
</dbReference>
<dbReference type="InterPro" id="IPR002586">
    <property type="entry name" value="CobQ/CobB/MinD/ParA_Nub-bd_dom"/>
</dbReference>
<dbReference type="InterPro" id="IPR047045">
    <property type="entry name" value="CobQ_N"/>
</dbReference>
<dbReference type="SUPFAM" id="SSF52317">
    <property type="entry name" value="Class I glutamine amidotransferase-like"/>
    <property type="match status" value="1"/>
</dbReference>
<evidence type="ECO:0000259" key="5">
    <source>
        <dbReference type="Pfam" id="PF01656"/>
    </source>
</evidence>
<feature type="active site" evidence="4">
    <location>
        <position position="447"/>
    </location>
</feature>
<reference evidence="7" key="1">
    <citation type="journal article" date="2020" name="mSystems">
        <title>Genome- and Community-Level Interaction Insights into Carbon Utilization and Element Cycling Functions of Hydrothermarchaeota in Hydrothermal Sediment.</title>
        <authorList>
            <person name="Zhou Z."/>
            <person name="Liu Y."/>
            <person name="Xu W."/>
            <person name="Pan J."/>
            <person name="Luo Z.H."/>
            <person name="Li M."/>
        </authorList>
    </citation>
    <scope>NUCLEOTIDE SEQUENCE [LARGE SCALE GENOMIC DNA]</scope>
    <source>
        <strain evidence="7">SpSt-853</strain>
    </source>
</reference>
<dbReference type="InterPro" id="IPR029062">
    <property type="entry name" value="Class_I_gatase-like"/>
</dbReference>
<comment type="caution">
    <text evidence="7">The sequence shown here is derived from an EMBL/GenBank/DDBJ whole genome shotgun (WGS) entry which is preliminary data.</text>
</comment>
<dbReference type="Gene3D" id="3.40.50.300">
    <property type="entry name" value="P-loop containing nucleotide triphosphate hydrolases"/>
    <property type="match status" value="1"/>
</dbReference>
<sequence length="507" mass="56273">MSPKYRPLMILGSGSDVGKSLVVAGLCRLFRQEGLRVAPFKAQNMALNSFITPEGGEMGRAQVVQALAAGLIPHVDMNPILLKPSSQVGSQVIVQGKVWGNFPARDYYRQRPRLVRKVMASFRRLARQYELIILEGAGSAVELNLKKHDLVNFAMARRAGAAVVLVADIDRGGVFAATIGSYHLLTPGERRLLSGFIINKFRGDPELFREGAGLIEKRTGRPVLGILPYWPDLALPEEDSVALMRKPKNPGRPSEKGLKVGVVRLPHISNYTDFDPLEQEPGVSLRYLDHRDSLEDLDLLILPGTKNTIHDLIYLKETGLAAKILEFARNHRRVAGICGGYQILGLRVEDPLGVEGPPRTEEGLGLLPVVTTMAGRKTTTQVMAKPLAALGLGEEANVAAYEIHMGKTKAVGPGSPAFAIFRRLDRHTAQTDGWVSQDGRIFGTYLHGLFENDTFRSSFLQSLNPEIKTRRSKGLYFQEFLEVQLDRLAQEFRRHLDLPRLWQLIRL</sequence>
<dbReference type="PANTHER" id="PTHR21343">
    <property type="entry name" value="DETHIOBIOTIN SYNTHETASE"/>
    <property type="match status" value="1"/>
</dbReference>
<evidence type="ECO:0000313" key="7">
    <source>
        <dbReference type="EMBL" id="HGZ12171.1"/>
    </source>
</evidence>
<evidence type="ECO:0000256" key="4">
    <source>
        <dbReference type="HAMAP-Rule" id="MF_00028"/>
    </source>
</evidence>
<dbReference type="PROSITE" id="PS51274">
    <property type="entry name" value="GATASE_COBBQ"/>
    <property type="match status" value="1"/>
</dbReference>
<organism evidence="7">
    <name type="scientific">Desulfobacca acetoxidans</name>
    <dbReference type="NCBI Taxonomy" id="60893"/>
    <lineage>
        <taxon>Bacteria</taxon>
        <taxon>Pseudomonadati</taxon>
        <taxon>Thermodesulfobacteriota</taxon>
        <taxon>Desulfobaccia</taxon>
        <taxon>Desulfobaccales</taxon>
        <taxon>Desulfobaccaceae</taxon>
        <taxon>Desulfobacca</taxon>
    </lineage>
</organism>
<dbReference type="AlphaFoldDB" id="A0A7C5AM87"/>
<dbReference type="UniPathway" id="UPA00148"/>
<evidence type="ECO:0000256" key="2">
    <source>
        <dbReference type="ARBA" id="ARBA00022573"/>
    </source>
</evidence>
<dbReference type="Gene3D" id="3.40.50.880">
    <property type="match status" value="1"/>
</dbReference>
<dbReference type="PANTHER" id="PTHR21343:SF1">
    <property type="entry name" value="COBYRIC ACID SYNTHASE"/>
    <property type="match status" value="1"/>
</dbReference>
<evidence type="ECO:0000256" key="1">
    <source>
        <dbReference type="ARBA" id="ARBA00004953"/>
    </source>
</evidence>
<dbReference type="HAMAP" id="MF_00028">
    <property type="entry name" value="CobQ"/>
    <property type="match status" value="1"/>
</dbReference>
<dbReference type="GO" id="GO:0009236">
    <property type="term" value="P:cobalamin biosynthetic process"/>
    <property type="evidence" value="ECO:0007669"/>
    <property type="project" value="UniProtKB-UniRule"/>
</dbReference>
<proteinExistence type="inferred from homology"/>